<accession>A0A5N5TAV5</accession>
<feature type="region of interest" description="Disordered" evidence="2">
    <location>
        <begin position="1"/>
        <end position="50"/>
    </location>
</feature>
<evidence type="ECO:0000256" key="1">
    <source>
        <dbReference type="SAM" id="Coils"/>
    </source>
</evidence>
<proteinExistence type="predicted"/>
<evidence type="ECO:0000313" key="4">
    <source>
        <dbReference type="Proteomes" id="UP000326759"/>
    </source>
</evidence>
<feature type="compositionally biased region" description="Basic and acidic residues" evidence="2">
    <location>
        <begin position="14"/>
        <end position="35"/>
    </location>
</feature>
<organism evidence="3 4">
    <name type="scientific">Armadillidium nasatum</name>
    <dbReference type="NCBI Taxonomy" id="96803"/>
    <lineage>
        <taxon>Eukaryota</taxon>
        <taxon>Metazoa</taxon>
        <taxon>Ecdysozoa</taxon>
        <taxon>Arthropoda</taxon>
        <taxon>Crustacea</taxon>
        <taxon>Multicrustacea</taxon>
        <taxon>Malacostraca</taxon>
        <taxon>Eumalacostraca</taxon>
        <taxon>Peracarida</taxon>
        <taxon>Isopoda</taxon>
        <taxon>Oniscidea</taxon>
        <taxon>Crinocheta</taxon>
        <taxon>Armadillidiidae</taxon>
        <taxon>Armadillidium</taxon>
    </lineage>
</organism>
<feature type="coiled-coil region" evidence="1">
    <location>
        <begin position="200"/>
        <end position="234"/>
    </location>
</feature>
<feature type="coiled-coil region" evidence="1">
    <location>
        <begin position="283"/>
        <end position="389"/>
    </location>
</feature>
<dbReference type="OrthoDB" id="413404at2759"/>
<evidence type="ECO:0000256" key="2">
    <source>
        <dbReference type="SAM" id="MobiDB-lite"/>
    </source>
</evidence>
<evidence type="ECO:0000313" key="3">
    <source>
        <dbReference type="EMBL" id="KAB7503721.1"/>
    </source>
</evidence>
<comment type="caution">
    <text evidence="3">The sequence shown here is derived from an EMBL/GenBank/DDBJ whole genome shotgun (WGS) entry which is preliminary data.</text>
</comment>
<feature type="coiled-coil region" evidence="1">
    <location>
        <begin position="419"/>
        <end position="603"/>
    </location>
</feature>
<sequence length="643" mass="76801">MKSYKKGKPVSVLLERKSNKNDRLQEEKQLSKETQTKTTAMSKEGKSSFHKTFIDKLQNMDDLDYKKKIYELSENENSDTEENSQAPSESSVHNLNNVKRAERALKDLEISFQCAKEEEERLKRKLKKLKREEKKGKEFKKPTVKLENKNKELRKENEVLHVALKEENQFMTRQRIASLEQSLHSRENELLECKTQLEALYILQEENKALNNLLENLRETEKRNEREWKEKEENSEKGWIKKISDMRTLYERAVQGYKEQLLISRDSYESLEKKFREVIDYYEKNEKDLMIRHEKEVKDLNAKVISAKNEKETLVFLRLEDLLKQKDEEIETLKIELQCFKENVNIDPRIQENIVKELKEENKRLKEDLQNRTLEVRELKEGLRRVEKNVEKLAPQKHEVYNEKREIDAETLKEFPKLLKEKEEKLKNAQTLSHKSEIEVKLYEERLRNCSVEIELKKARISELEDRVKELASHVRKLERDNEKLEGKIEVLETHIEKKNKILEKNSIQIEERIREYRSLASQMERLREDHYKEIASLKDQLETSRVDPKLLETHLAKEKLESELGNLRSEKNHMEKGLRKRISILEEEMNILKIKNNTLQNHLHSVQEKYKTMFSLDTTNLTTFNMLHNQPNLLLERNGASK</sequence>
<feature type="region of interest" description="Disordered" evidence="2">
    <location>
        <begin position="74"/>
        <end position="97"/>
    </location>
</feature>
<protein>
    <submittedName>
        <fullName evidence="3">Uncharacterized protein</fullName>
    </submittedName>
</protein>
<dbReference type="AlphaFoldDB" id="A0A5N5TAV5"/>
<feature type="compositionally biased region" description="Polar residues" evidence="2">
    <location>
        <begin position="85"/>
        <end position="97"/>
    </location>
</feature>
<reference evidence="3 4" key="1">
    <citation type="journal article" date="2019" name="PLoS Biol.">
        <title>Sex chromosomes control vertical transmission of feminizing Wolbachia symbionts in an isopod.</title>
        <authorList>
            <person name="Becking T."/>
            <person name="Chebbi M.A."/>
            <person name="Giraud I."/>
            <person name="Moumen B."/>
            <person name="Laverre T."/>
            <person name="Caubet Y."/>
            <person name="Peccoud J."/>
            <person name="Gilbert C."/>
            <person name="Cordaux R."/>
        </authorList>
    </citation>
    <scope>NUCLEOTIDE SEQUENCE [LARGE SCALE GENOMIC DNA]</scope>
    <source>
        <strain evidence="3">ANa2</strain>
        <tissue evidence="3">Whole body excluding digestive tract and cuticle</tissue>
    </source>
</reference>
<name>A0A5N5TAV5_9CRUS</name>
<dbReference type="Proteomes" id="UP000326759">
    <property type="component" value="Unassembled WGS sequence"/>
</dbReference>
<dbReference type="SUPFAM" id="SSF57997">
    <property type="entry name" value="Tropomyosin"/>
    <property type="match status" value="1"/>
</dbReference>
<feature type="coiled-coil region" evidence="1">
    <location>
        <begin position="98"/>
        <end position="166"/>
    </location>
</feature>
<gene>
    <name evidence="3" type="ORF">Anas_09699</name>
</gene>
<dbReference type="EMBL" id="SEYY01004571">
    <property type="protein sequence ID" value="KAB7503721.1"/>
    <property type="molecule type" value="Genomic_DNA"/>
</dbReference>
<keyword evidence="4" id="KW-1185">Reference proteome</keyword>
<keyword evidence="1" id="KW-0175">Coiled coil</keyword>